<keyword evidence="2 5" id="KW-0238">DNA-binding</keyword>
<dbReference type="PROSITE" id="PS50995">
    <property type="entry name" value="HTH_MARR_2"/>
    <property type="match status" value="1"/>
</dbReference>
<keyword evidence="3" id="KW-0804">Transcription</keyword>
<dbReference type="SMART" id="SM00347">
    <property type="entry name" value="HTH_MARR"/>
    <property type="match status" value="1"/>
</dbReference>
<feature type="domain" description="HTH marR-type" evidence="4">
    <location>
        <begin position="1"/>
        <end position="143"/>
    </location>
</feature>
<dbReference type="GO" id="GO:0003677">
    <property type="term" value="F:DNA binding"/>
    <property type="evidence" value="ECO:0007669"/>
    <property type="project" value="UniProtKB-KW"/>
</dbReference>
<evidence type="ECO:0000256" key="2">
    <source>
        <dbReference type="ARBA" id="ARBA00023125"/>
    </source>
</evidence>
<dbReference type="Pfam" id="PF01047">
    <property type="entry name" value="MarR"/>
    <property type="match status" value="1"/>
</dbReference>
<dbReference type="GO" id="GO:0003700">
    <property type="term" value="F:DNA-binding transcription factor activity"/>
    <property type="evidence" value="ECO:0007669"/>
    <property type="project" value="InterPro"/>
</dbReference>
<dbReference type="InterPro" id="IPR036390">
    <property type="entry name" value="WH_DNA-bd_sf"/>
</dbReference>
<gene>
    <name evidence="5" type="ORF">EI42_04317</name>
</gene>
<comment type="caution">
    <text evidence="5">The sequence shown here is derived from an EMBL/GenBank/DDBJ whole genome shotgun (WGS) entry which is preliminary data.</text>
</comment>
<dbReference type="RefSeq" id="WP_111324654.1">
    <property type="nucleotide sequence ID" value="NZ_BIFX01000002.1"/>
</dbReference>
<evidence type="ECO:0000313" key="5">
    <source>
        <dbReference type="EMBL" id="PZW25265.1"/>
    </source>
</evidence>
<organism evidence="5 6">
    <name type="scientific">Thermosporothrix hazakensis</name>
    <dbReference type="NCBI Taxonomy" id="644383"/>
    <lineage>
        <taxon>Bacteria</taxon>
        <taxon>Bacillati</taxon>
        <taxon>Chloroflexota</taxon>
        <taxon>Ktedonobacteria</taxon>
        <taxon>Ktedonobacterales</taxon>
        <taxon>Thermosporotrichaceae</taxon>
        <taxon>Thermosporothrix</taxon>
    </lineage>
</organism>
<dbReference type="InterPro" id="IPR000835">
    <property type="entry name" value="HTH_MarR-typ"/>
</dbReference>
<accession>A0A326UEJ2</accession>
<dbReference type="Proteomes" id="UP000248806">
    <property type="component" value="Unassembled WGS sequence"/>
</dbReference>
<name>A0A326UEJ2_THEHA</name>
<protein>
    <submittedName>
        <fullName evidence="5">DNA-binding MarR family transcriptional regulator</fullName>
    </submittedName>
</protein>
<keyword evidence="1" id="KW-0805">Transcription regulation</keyword>
<keyword evidence="6" id="KW-1185">Reference proteome</keyword>
<evidence type="ECO:0000259" key="4">
    <source>
        <dbReference type="PROSITE" id="PS50995"/>
    </source>
</evidence>
<dbReference type="InterPro" id="IPR036388">
    <property type="entry name" value="WH-like_DNA-bd_sf"/>
</dbReference>
<evidence type="ECO:0000313" key="6">
    <source>
        <dbReference type="Proteomes" id="UP000248806"/>
    </source>
</evidence>
<sequence>MRSEEEHVPQEQETENPFVVLTHLHRDMSRAFSKQIGMSFSRLLVLHELWHTGEISQTELASRLSMEGALLTRFVKQMEAAGLITRRVDPRDNRFTLVSLAPAGQQVLSEMGIHADAFEAGLLEGVSKEDLASMVRTMKQIQDNLSRRLEHDG</sequence>
<evidence type="ECO:0000256" key="1">
    <source>
        <dbReference type="ARBA" id="ARBA00023015"/>
    </source>
</evidence>
<dbReference type="PANTHER" id="PTHR42756:SF1">
    <property type="entry name" value="TRANSCRIPTIONAL REPRESSOR OF EMRAB OPERON"/>
    <property type="match status" value="1"/>
</dbReference>
<dbReference type="EMBL" id="QKUF01000019">
    <property type="protein sequence ID" value="PZW25265.1"/>
    <property type="molecule type" value="Genomic_DNA"/>
</dbReference>
<dbReference type="PANTHER" id="PTHR42756">
    <property type="entry name" value="TRANSCRIPTIONAL REGULATOR, MARR"/>
    <property type="match status" value="1"/>
</dbReference>
<proteinExistence type="predicted"/>
<dbReference type="PRINTS" id="PR00598">
    <property type="entry name" value="HTHMARR"/>
</dbReference>
<dbReference type="Gene3D" id="1.10.10.10">
    <property type="entry name" value="Winged helix-like DNA-binding domain superfamily/Winged helix DNA-binding domain"/>
    <property type="match status" value="1"/>
</dbReference>
<dbReference type="OrthoDB" id="6462103at2"/>
<reference evidence="5 6" key="1">
    <citation type="submission" date="2018-06" db="EMBL/GenBank/DDBJ databases">
        <title>Genomic Encyclopedia of Archaeal and Bacterial Type Strains, Phase II (KMG-II): from individual species to whole genera.</title>
        <authorList>
            <person name="Goeker M."/>
        </authorList>
    </citation>
    <scope>NUCLEOTIDE SEQUENCE [LARGE SCALE GENOMIC DNA]</scope>
    <source>
        <strain evidence="5 6">ATCC BAA-1881</strain>
    </source>
</reference>
<dbReference type="SUPFAM" id="SSF46785">
    <property type="entry name" value="Winged helix' DNA-binding domain"/>
    <property type="match status" value="1"/>
</dbReference>
<evidence type="ECO:0000256" key="3">
    <source>
        <dbReference type="ARBA" id="ARBA00023163"/>
    </source>
</evidence>
<dbReference type="AlphaFoldDB" id="A0A326UEJ2"/>